<sequence length="89" mass="10129">MSYNISVNPLISSVYLRASVITSLFPNADSRNAIKSVPVSGYVVCLSFIMSSIFLWSIIFSVVLFWDFDVFFRFFGGCVVRRVSFFISF</sequence>
<evidence type="ECO:0000313" key="2">
    <source>
        <dbReference type="EMBL" id="KAL3265396.1"/>
    </source>
</evidence>
<dbReference type="AlphaFoldDB" id="A0ABD2MG90"/>
<evidence type="ECO:0000313" key="3">
    <source>
        <dbReference type="Proteomes" id="UP001516400"/>
    </source>
</evidence>
<dbReference type="Proteomes" id="UP001516400">
    <property type="component" value="Unassembled WGS sequence"/>
</dbReference>
<keyword evidence="3" id="KW-1185">Reference proteome</keyword>
<proteinExistence type="predicted"/>
<organism evidence="2 3">
    <name type="scientific">Cryptolaemus montrouzieri</name>
    <dbReference type="NCBI Taxonomy" id="559131"/>
    <lineage>
        <taxon>Eukaryota</taxon>
        <taxon>Metazoa</taxon>
        <taxon>Ecdysozoa</taxon>
        <taxon>Arthropoda</taxon>
        <taxon>Hexapoda</taxon>
        <taxon>Insecta</taxon>
        <taxon>Pterygota</taxon>
        <taxon>Neoptera</taxon>
        <taxon>Endopterygota</taxon>
        <taxon>Coleoptera</taxon>
        <taxon>Polyphaga</taxon>
        <taxon>Cucujiformia</taxon>
        <taxon>Coccinelloidea</taxon>
        <taxon>Coccinellidae</taxon>
        <taxon>Scymninae</taxon>
        <taxon>Scymnini</taxon>
        <taxon>Cryptolaemus</taxon>
    </lineage>
</organism>
<comment type="caution">
    <text evidence="2">The sequence shown here is derived from an EMBL/GenBank/DDBJ whole genome shotgun (WGS) entry which is preliminary data.</text>
</comment>
<protein>
    <submittedName>
        <fullName evidence="2">Uncharacterized protein</fullName>
    </submittedName>
</protein>
<feature type="transmembrane region" description="Helical" evidence="1">
    <location>
        <begin position="39"/>
        <end position="66"/>
    </location>
</feature>
<name>A0ABD2MG90_9CUCU</name>
<keyword evidence="1" id="KW-0472">Membrane</keyword>
<dbReference type="EMBL" id="JABFTP020000001">
    <property type="protein sequence ID" value="KAL3265396.1"/>
    <property type="molecule type" value="Genomic_DNA"/>
</dbReference>
<gene>
    <name evidence="2" type="ORF">HHI36_009602</name>
</gene>
<keyword evidence="1" id="KW-0812">Transmembrane</keyword>
<accession>A0ABD2MG90</accession>
<evidence type="ECO:0000256" key="1">
    <source>
        <dbReference type="SAM" id="Phobius"/>
    </source>
</evidence>
<keyword evidence="1" id="KW-1133">Transmembrane helix</keyword>
<reference evidence="2 3" key="1">
    <citation type="journal article" date="2021" name="BMC Biol.">
        <title>Horizontally acquired antibacterial genes associated with adaptive radiation of ladybird beetles.</title>
        <authorList>
            <person name="Li H.S."/>
            <person name="Tang X.F."/>
            <person name="Huang Y.H."/>
            <person name="Xu Z.Y."/>
            <person name="Chen M.L."/>
            <person name="Du X.Y."/>
            <person name="Qiu B.Y."/>
            <person name="Chen P.T."/>
            <person name="Zhang W."/>
            <person name="Slipinski A."/>
            <person name="Escalona H.E."/>
            <person name="Waterhouse R.M."/>
            <person name="Zwick A."/>
            <person name="Pang H."/>
        </authorList>
    </citation>
    <scope>NUCLEOTIDE SEQUENCE [LARGE SCALE GENOMIC DNA]</scope>
    <source>
        <strain evidence="2">SYSU2018</strain>
    </source>
</reference>